<keyword evidence="1" id="KW-1133">Transmembrane helix</keyword>
<keyword evidence="1" id="KW-0812">Transmembrane</keyword>
<accession>A0ABT0PJU2</accession>
<keyword evidence="1" id="KW-0472">Membrane</keyword>
<dbReference type="RefSeq" id="WP_249701119.1">
    <property type="nucleotide sequence ID" value="NZ_JAMFLX010000026.1"/>
</dbReference>
<protein>
    <submittedName>
        <fullName evidence="2">Uncharacterized protein</fullName>
    </submittedName>
</protein>
<dbReference type="PANTHER" id="PTHR12277:SF81">
    <property type="entry name" value="PROTEIN ABHD13"/>
    <property type="match status" value="1"/>
</dbReference>
<comment type="caution">
    <text evidence="2">The sequence shown here is derived from an EMBL/GenBank/DDBJ whole genome shotgun (WGS) entry which is preliminary data.</text>
</comment>
<evidence type="ECO:0000256" key="1">
    <source>
        <dbReference type="SAM" id="Phobius"/>
    </source>
</evidence>
<evidence type="ECO:0000313" key="3">
    <source>
        <dbReference type="Proteomes" id="UP001203338"/>
    </source>
</evidence>
<feature type="transmembrane region" description="Helical" evidence="1">
    <location>
        <begin position="75"/>
        <end position="93"/>
    </location>
</feature>
<evidence type="ECO:0000313" key="2">
    <source>
        <dbReference type="EMBL" id="MCL6271501.1"/>
    </source>
</evidence>
<proteinExistence type="predicted"/>
<name>A0ABT0PJU2_9GAMM</name>
<gene>
    <name evidence="2" type="ORF">M3P05_16400</name>
</gene>
<dbReference type="PANTHER" id="PTHR12277">
    <property type="entry name" value="ALPHA/BETA HYDROLASE DOMAIN-CONTAINING PROTEIN"/>
    <property type="match status" value="1"/>
</dbReference>
<dbReference type="Proteomes" id="UP001203338">
    <property type="component" value="Unassembled WGS sequence"/>
</dbReference>
<dbReference type="InterPro" id="IPR029058">
    <property type="entry name" value="AB_hydrolase_fold"/>
</dbReference>
<dbReference type="EMBL" id="JAMFLX010000026">
    <property type="protein sequence ID" value="MCL6271501.1"/>
    <property type="molecule type" value="Genomic_DNA"/>
</dbReference>
<reference evidence="2 3" key="1">
    <citation type="submission" date="2022-05" db="EMBL/GenBank/DDBJ databases">
        <authorList>
            <person name="Park J.-S."/>
        </authorList>
    </citation>
    <scope>NUCLEOTIDE SEQUENCE [LARGE SCALE GENOMIC DNA]</scope>
    <source>
        <strain evidence="2 3">2012CJ34-2</strain>
    </source>
</reference>
<organism evidence="2 3">
    <name type="scientific">Parendozoicomonas callyspongiae</name>
    <dbReference type="NCBI Taxonomy" id="2942213"/>
    <lineage>
        <taxon>Bacteria</taxon>
        <taxon>Pseudomonadati</taxon>
        <taxon>Pseudomonadota</taxon>
        <taxon>Gammaproteobacteria</taxon>
        <taxon>Oceanospirillales</taxon>
        <taxon>Endozoicomonadaceae</taxon>
        <taxon>Parendozoicomonas</taxon>
    </lineage>
</organism>
<dbReference type="Gene3D" id="3.40.50.1820">
    <property type="entry name" value="alpha/beta hydrolase"/>
    <property type="match status" value="1"/>
</dbReference>
<keyword evidence="3" id="KW-1185">Reference proteome</keyword>
<sequence length="688" mass="76745">MVFYSASPLKAEQHPLDTVPDHFIETGYFSTQPESSYNPAIRMAQDELLIPLGSVAATSFAIGFVHRFLADRLKSNWISTLGWPLLNMTYYFFMRPEFDRYTALRLLPSIGDATMVAAYGEDWAGAATPWLRTANTIYVGLEAIWPELKAEISAYRQCKVQPVVIEGSQSAADLSILTCPVKTSASNNKPALFIDFLDTDEVSTDSPLMKGLYQLREICSSISISKLMLVYEHSPDGGVQLRVFPQIGSGWQKPKVLEINNLQGGGWWSDLNFAAMQIQNSQPVLPPLSPSMIEGIGNTVSYPHESHSVDVDSARLEPVAGLFTLPQENDAFWFRLKPGSLLPGGYQPLPEVVLSLNSKWLGSSSQAKKFRKHSLIPETMRLPWRITQLGLMSFIRSQSIKAAEKLARSIEESIVLPGTLLGKGIIPDQILPHSEQTYDLQIDGLGTPERVTIETNDGKRLQGLLIRSNSAHDTGERTLHIHYHGNGETSHLAGRALFDALKPDNQSLAEFCNDQGVDILIPEYRGYRNDLEPVNGQTLLDDANLFYRLLSNQYRRVTVSGWSLGSGMAAWVSGQNNPDSTILLSPYTSLARVGRDMFMGIKIPKWLVKFNMETDQNIQHISPNTRIYLRHGSQDKVINPQNTQDLYNILNGSSRDNVDMRILRGRDHINILGDSGISDIFARVLKRE</sequence>
<feature type="transmembrane region" description="Helical" evidence="1">
    <location>
        <begin position="48"/>
        <end position="69"/>
    </location>
</feature>
<dbReference type="SUPFAM" id="SSF53474">
    <property type="entry name" value="alpha/beta-Hydrolases"/>
    <property type="match status" value="1"/>
</dbReference>